<protein>
    <submittedName>
        <fullName evidence="1">Uncharacterized protein</fullName>
    </submittedName>
</protein>
<reference evidence="1" key="1">
    <citation type="journal article" date="2020" name="bioRxiv">
        <title>Comparative genomics of Chlamydomonas.</title>
        <authorList>
            <person name="Craig R.J."/>
            <person name="Hasan A.R."/>
            <person name="Ness R.W."/>
            <person name="Keightley P.D."/>
        </authorList>
    </citation>
    <scope>NUCLEOTIDE SEQUENCE</scope>
    <source>
        <strain evidence="1">CCAP 11/70</strain>
    </source>
</reference>
<accession>A0A836BXZ0</accession>
<comment type="caution">
    <text evidence="1">The sequence shown here is derived from an EMBL/GenBank/DDBJ whole genome shotgun (WGS) entry which is preliminary data.</text>
</comment>
<name>A0A836BXZ0_9CHLO</name>
<proteinExistence type="predicted"/>
<evidence type="ECO:0000313" key="1">
    <source>
        <dbReference type="EMBL" id="KAG2493045.1"/>
    </source>
</evidence>
<keyword evidence="2" id="KW-1185">Reference proteome</keyword>
<dbReference type="OrthoDB" id="523732at2759"/>
<dbReference type="AlphaFoldDB" id="A0A836BXZ0"/>
<evidence type="ECO:0000313" key="2">
    <source>
        <dbReference type="Proteomes" id="UP000612055"/>
    </source>
</evidence>
<sequence>MGWWPWSSGATQAPASAPASVERKCKSRRSALAGCRRANPSDSAIACKNLESALAVCLAEEVCKADADEHRRCYTSCFKTGSYKGVAHCMSQEEAMLKCLRKQKLHPFSA</sequence>
<organism evidence="1 2">
    <name type="scientific">Edaphochlamys debaryana</name>
    <dbReference type="NCBI Taxonomy" id="47281"/>
    <lineage>
        <taxon>Eukaryota</taxon>
        <taxon>Viridiplantae</taxon>
        <taxon>Chlorophyta</taxon>
        <taxon>core chlorophytes</taxon>
        <taxon>Chlorophyceae</taxon>
        <taxon>CS clade</taxon>
        <taxon>Chlamydomonadales</taxon>
        <taxon>Chlamydomonadales incertae sedis</taxon>
        <taxon>Edaphochlamys</taxon>
    </lineage>
</organism>
<dbReference type="EMBL" id="JAEHOE010000040">
    <property type="protein sequence ID" value="KAG2493045.1"/>
    <property type="molecule type" value="Genomic_DNA"/>
</dbReference>
<dbReference type="Proteomes" id="UP000612055">
    <property type="component" value="Unassembled WGS sequence"/>
</dbReference>
<gene>
    <name evidence="1" type="ORF">HYH03_008708</name>
</gene>